<dbReference type="GeneID" id="65072663"/>
<protein>
    <submittedName>
        <fullName evidence="2">Uncharacterized protein</fullName>
    </submittedName>
</protein>
<organism evidence="2 3">
    <name type="scientific">Staphylococcus phage phiSa2wa_st5</name>
    <dbReference type="NCBI Taxonomy" id="2060951"/>
    <lineage>
        <taxon>Viruses</taxon>
        <taxon>Duplodnaviria</taxon>
        <taxon>Heunggongvirae</taxon>
        <taxon>Uroviricota</taxon>
        <taxon>Caudoviricetes</taxon>
        <taxon>Triavirus</taxon>
        <taxon>Triavirus st5</taxon>
    </lineage>
</organism>
<keyword evidence="3" id="KW-1185">Reference proteome</keyword>
<name>A0A2I6PD86_9CAUD</name>
<feature type="transmembrane region" description="Helical" evidence="1">
    <location>
        <begin position="6"/>
        <end position="24"/>
    </location>
</feature>
<dbReference type="RefSeq" id="YP_010083630.1">
    <property type="nucleotide sequence ID" value="NC_055046.1"/>
</dbReference>
<sequence length="29" mass="3664">MKKAILTLSLIFITYYLTFKYMWIKELKY</sequence>
<evidence type="ECO:0000313" key="3">
    <source>
        <dbReference type="Proteomes" id="UP000240847"/>
    </source>
</evidence>
<proteinExistence type="predicted"/>
<evidence type="ECO:0000313" key="2">
    <source>
        <dbReference type="EMBL" id="AUM57682.1"/>
    </source>
</evidence>
<evidence type="ECO:0000256" key="1">
    <source>
        <dbReference type="SAM" id="Phobius"/>
    </source>
</evidence>
<keyword evidence="1" id="KW-0472">Membrane</keyword>
<keyword evidence="1" id="KW-1133">Transmembrane helix</keyword>
<dbReference type="KEGG" id="vg:65072663"/>
<dbReference type="EMBL" id="MG029509">
    <property type="protein sequence ID" value="AUM57682.1"/>
    <property type="molecule type" value="Genomic_DNA"/>
</dbReference>
<keyword evidence="1" id="KW-0812">Transmembrane</keyword>
<accession>A0A2I6PD86</accession>
<reference evidence="3" key="1">
    <citation type="submission" date="2017-10" db="EMBL/GenBank/DDBJ databases">
        <title>Characterization of PVL bacteriophage from community-associated Staphylococcus aureus in Western Australia.</title>
        <authorList>
            <person name="O'Brien F.G."/>
            <person name="Baines S.L."/>
            <person name="Howden B.P."/>
            <person name="Coombs G.W."/>
        </authorList>
    </citation>
    <scope>NUCLEOTIDE SEQUENCE [LARGE SCALE GENOMIC DNA]</scope>
</reference>
<dbReference type="Proteomes" id="UP000240847">
    <property type="component" value="Segment"/>
</dbReference>